<evidence type="ECO:0000313" key="2">
    <source>
        <dbReference type="Proteomes" id="UP000789920"/>
    </source>
</evidence>
<comment type="caution">
    <text evidence="1">The sequence shown here is derived from an EMBL/GenBank/DDBJ whole genome shotgun (WGS) entry which is preliminary data.</text>
</comment>
<evidence type="ECO:0000313" key="1">
    <source>
        <dbReference type="EMBL" id="CAG8834039.1"/>
    </source>
</evidence>
<accession>A0ACA9SBC9</accession>
<keyword evidence="2" id="KW-1185">Reference proteome</keyword>
<sequence>DEESDLPGKDSFLSGETSDNILVGFGSEAASIISLENQSYVIKKSKL</sequence>
<name>A0ACA9SBC9_9GLOM</name>
<feature type="non-terminal residue" evidence="1">
    <location>
        <position position="47"/>
    </location>
</feature>
<proteinExistence type="predicted"/>
<dbReference type="EMBL" id="CAJVQC010108056">
    <property type="protein sequence ID" value="CAG8834039.1"/>
    <property type="molecule type" value="Genomic_DNA"/>
</dbReference>
<feature type="non-terminal residue" evidence="1">
    <location>
        <position position="1"/>
    </location>
</feature>
<gene>
    <name evidence="1" type="ORF">RPERSI_LOCUS29050</name>
</gene>
<organism evidence="1 2">
    <name type="scientific">Racocetra persica</name>
    <dbReference type="NCBI Taxonomy" id="160502"/>
    <lineage>
        <taxon>Eukaryota</taxon>
        <taxon>Fungi</taxon>
        <taxon>Fungi incertae sedis</taxon>
        <taxon>Mucoromycota</taxon>
        <taxon>Glomeromycotina</taxon>
        <taxon>Glomeromycetes</taxon>
        <taxon>Diversisporales</taxon>
        <taxon>Gigasporaceae</taxon>
        <taxon>Racocetra</taxon>
    </lineage>
</organism>
<dbReference type="Proteomes" id="UP000789920">
    <property type="component" value="Unassembled WGS sequence"/>
</dbReference>
<reference evidence="1" key="1">
    <citation type="submission" date="2021-06" db="EMBL/GenBank/DDBJ databases">
        <authorList>
            <person name="Kallberg Y."/>
            <person name="Tangrot J."/>
            <person name="Rosling A."/>
        </authorList>
    </citation>
    <scope>NUCLEOTIDE SEQUENCE</scope>
    <source>
        <strain evidence="1">MA461A</strain>
    </source>
</reference>
<protein>
    <submittedName>
        <fullName evidence="1">13877_t:CDS:1</fullName>
    </submittedName>
</protein>